<dbReference type="Proteomes" id="UP001183604">
    <property type="component" value="Unassembled WGS sequence"/>
</dbReference>
<gene>
    <name evidence="2" type="ORF">J2S69_000924</name>
    <name evidence="1" type="ORF">O2L01_09305</name>
</gene>
<sequence>MDEDGLKSIAMLLQARNDIEARIADIVGRPLAHGHLSDWIAAQIFDIELEPAPSRAVDGWFRSGPLAGRTVNVKHYGHNDGLLDLNDSDELEYYLVMTGPRAPRGAHRPWGIDHVYLFDAFDLTQSLRAYMRRIGVATSVRAELWHAAEIYPRAANQAYRLDPVQAAALAGFRADRLLPGIPLRAFPCL</sequence>
<accession>A0A9X3PGP5</accession>
<comment type="caution">
    <text evidence="1">The sequence shown here is derived from an EMBL/GenBank/DDBJ whole genome shotgun (WGS) entry which is preliminary data.</text>
</comment>
<evidence type="ECO:0000313" key="3">
    <source>
        <dbReference type="Proteomes" id="UP001145799"/>
    </source>
</evidence>
<dbReference type="EMBL" id="JAPZVQ010000004">
    <property type="protein sequence ID" value="MDA1385179.1"/>
    <property type="molecule type" value="Genomic_DNA"/>
</dbReference>
<name>A0A9X3PGP5_9ACTN</name>
<organism evidence="1 3">
    <name type="scientific">Glycomyces lechevalierae</name>
    <dbReference type="NCBI Taxonomy" id="256034"/>
    <lineage>
        <taxon>Bacteria</taxon>
        <taxon>Bacillati</taxon>
        <taxon>Actinomycetota</taxon>
        <taxon>Actinomycetes</taxon>
        <taxon>Glycomycetales</taxon>
        <taxon>Glycomycetaceae</taxon>
        <taxon>Glycomyces</taxon>
    </lineage>
</organism>
<dbReference type="AlphaFoldDB" id="A0A9X3PGP5"/>
<evidence type="ECO:0000313" key="4">
    <source>
        <dbReference type="Proteomes" id="UP001183604"/>
    </source>
</evidence>
<keyword evidence="4" id="KW-1185">Reference proteome</keyword>
<dbReference type="EMBL" id="JAVDYD010000001">
    <property type="protein sequence ID" value="MDR7337205.1"/>
    <property type="molecule type" value="Genomic_DNA"/>
</dbReference>
<reference evidence="1" key="1">
    <citation type="submission" date="2022-12" db="EMBL/GenBank/DDBJ databases">
        <title>Gycomyces niveus sp.nov., a novel actinomycete isolated from soil in Shouguang.</title>
        <authorList>
            <person name="Yang X."/>
        </authorList>
    </citation>
    <scope>NUCLEOTIDE SEQUENCE</scope>
    <source>
        <strain evidence="1">DSM 44724</strain>
    </source>
</reference>
<protein>
    <submittedName>
        <fullName evidence="1">Uncharacterized protein</fullName>
    </submittedName>
</protein>
<evidence type="ECO:0000313" key="2">
    <source>
        <dbReference type="EMBL" id="MDR7337205.1"/>
    </source>
</evidence>
<reference evidence="2 4" key="2">
    <citation type="submission" date="2023-07" db="EMBL/GenBank/DDBJ databases">
        <title>Sequencing the genomes of 1000 actinobacteria strains.</title>
        <authorList>
            <person name="Klenk H.-P."/>
        </authorList>
    </citation>
    <scope>NUCLEOTIDE SEQUENCE [LARGE SCALE GENOMIC DNA]</scope>
    <source>
        <strain evidence="2 4">DSM 44724</strain>
    </source>
</reference>
<dbReference type="Proteomes" id="UP001145799">
    <property type="component" value="Unassembled WGS sequence"/>
</dbReference>
<evidence type="ECO:0000313" key="1">
    <source>
        <dbReference type="EMBL" id="MDA1385179.1"/>
    </source>
</evidence>
<dbReference type="RefSeq" id="WP_270121643.1">
    <property type="nucleotide sequence ID" value="NZ_BAAAOM010000002.1"/>
</dbReference>
<proteinExistence type="predicted"/>